<dbReference type="AlphaFoldDB" id="A0AAD7EHS8"/>
<dbReference type="GO" id="GO:0004175">
    <property type="term" value="F:endopeptidase activity"/>
    <property type="evidence" value="ECO:0007669"/>
    <property type="project" value="TreeGrafter"/>
</dbReference>
<organism evidence="2 3">
    <name type="scientific">Mycena albidolilacea</name>
    <dbReference type="NCBI Taxonomy" id="1033008"/>
    <lineage>
        <taxon>Eukaryota</taxon>
        <taxon>Fungi</taxon>
        <taxon>Dikarya</taxon>
        <taxon>Basidiomycota</taxon>
        <taxon>Agaricomycotina</taxon>
        <taxon>Agaricomycetes</taxon>
        <taxon>Agaricomycetidae</taxon>
        <taxon>Agaricales</taxon>
        <taxon>Marasmiineae</taxon>
        <taxon>Mycenaceae</taxon>
        <taxon>Mycena</taxon>
    </lineage>
</organism>
<dbReference type="PANTHER" id="PTHR14218">
    <property type="entry name" value="PROTEASE S8 TRIPEPTIDYL PEPTIDASE I CLN2"/>
    <property type="match status" value="1"/>
</dbReference>
<protein>
    <recommendedName>
        <fullName evidence="1">Peptidase S53 activation domain-containing protein</fullName>
    </recommendedName>
</protein>
<dbReference type="PANTHER" id="PTHR14218:SF15">
    <property type="entry name" value="TRIPEPTIDYL-PEPTIDASE 1"/>
    <property type="match status" value="1"/>
</dbReference>
<evidence type="ECO:0000313" key="2">
    <source>
        <dbReference type="EMBL" id="KAJ7321969.1"/>
    </source>
</evidence>
<feature type="non-terminal residue" evidence="2">
    <location>
        <position position="1"/>
    </location>
</feature>
<dbReference type="InterPro" id="IPR015366">
    <property type="entry name" value="S53_propep"/>
</dbReference>
<dbReference type="InterPro" id="IPR050819">
    <property type="entry name" value="Tripeptidyl-peptidase_I"/>
</dbReference>
<name>A0AAD7EHS8_9AGAR</name>
<reference evidence="2" key="1">
    <citation type="submission" date="2023-03" db="EMBL/GenBank/DDBJ databases">
        <title>Massive genome expansion in bonnet fungi (Mycena s.s.) driven by repeated elements and novel gene families across ecological guilds.</title>
        <authorList>
            <consortium name="Lawrence Berkeley National Laboratory"/>
            <person name="Harder C.B."/>
            <person name="Miyauchi S."/>
            <person name="Viragh M."/>
            <person name="Kuo A."/>
            <person name="Thoen E."/>
            <person name="Andreopoulos B."/>
            <person name="Lu D."/>
            <person name="Skrede I."/>
            <person name="Drula E."/>
            <person name="Henrissat B."/>
            <person name="Morin E."/>
            <person name="Kohler A."/>
            <person name="Barry K."/>
            <person name="LaButti K."/>
            <person name="Morin E."/>
            <person name="Salamov A."/>
            <person name="Lipzen A."/>
            <person name="Mereny Z."/>
            <person name="Hegedus B."/>
            <person name="Baldrian P."/>
            <person name="Stursova M."/>
            <person name="Weitz H."/>
            <person name="Taylor A."/>
            <person name="Grigoriev I.V."/>
            <person name="Nagy L.G."/>
            <person name="Martin F."/>
            <person name="Kauserud H."/>
        </authorList>
    </citation>
    <scope>NUCLEOTIDE SEQUENCE</scope>
    <source>
        <strain evidence="2">CBHHK002</strain>
    </source>
</reference>
<dbReference type="GO" id="GO:0006508">
    <property type="term" value="P:proteolysis"/>
    <property type="evidence" value="ECO:0007669"/>
    <property type="project" value="TreeGrafter"/>
</dbReference>
<evidence type="ECO:0000313" key="3">
    <source>
        <dbReference type="Proteomes" id="UP001218218"/>
    </source>
</evidence>
<dbReference type="EMBL" id="JARIHO010000049">
    <property type="protein sequence ID" value="KAJ7321969.1"/>
    <property type="molecule type" value="Genomic_DNA"/>
</dbReference>
<dbReference type="Proteomes" id="UP001218218">
    <property type="component" value="Unassembled WGS sequence"/>
</dbReference>
<sequence>FVTPSADTTTQVGAWLASNNLTSLPLTAAGEWIPVNATVSQANQLLSTEFSTFRNMDTNQTVECTLPYAIPGTLKASINAI</sequence>
<dbReference type="GO" id="GO:0008240">
    <property type="term" value="F:tripeptidyl-peptidase activity"/>
    <property type="evidence" value="ECO:0007669"/>
    <property type="project" value="TreeGrafter"/>
</dbReference>
<feature type="domain" description="Peptidase S53 activation" evidence="1">
    <location>
        <begin position="2"/>
        <end position="81"/>
    </location>
</feature>
<proteinExistence type="predicted"/>
<accession>A0AAD7EHS8</accession>
<dbReference type="SUPFAM" id="SSF54897">
    <property type="entry name" value="Protease propeptides/inhibitors"/>
    <property type="match status" value="1"/>
</dbReference>
<keyword evidence="3" id="KW-1185">Reference proteome</keyword>
<feature type="non-terminal residue" evidence="2">
    <location>
        <position position="81"/>
    </location>
</feature>
<dbReference type="Pfam" id="PF09286">
    <property type="entry name" value="Pro-kuma_activ"/>
    <property type="match status" value="1"/>
</dbReference>
<comment type="caution">
    <text evidence="2">The sequence shown here is derived from an EMBL/GenBank/DDBJ whole genome shotgun (WGS) entry which is preliminary data.</text>
</comment>
<evidence type="ECO:0000259" key="1">
    <source>
        <dbReference type="Pfam" id="PF09286"/>
    </source>
</evidence>
<gene>
    <name evidence="2" type="ORF">DFH08DRAFT_620337</name>
</gene>